<proteinExistence type="predicted"/>
<evidence type="ECO:0000256" key="6">
    <source>
        <dbReference type="ARBA" id="ARBA00023136"/>
    </source>
</evidence>
<dbReference type="GO" id="GO:0005886">
    <property type="term" value="C:plasma membrane"/>
    <property type="evidence" value="ECO:0007669"/>
    <property type="project" value="UniProtKB-SubCell"/>
</dbReference>
<evidence type="ECO:0000256" key="4">
    <source>
        <dbReference type="ARBA" id="ARBA00022840"/>
    </source>
</evidence>
<dbReference type="InterPro" id="IPR003593">
    <property type="entry name" value="AAA+_ATPase"/>
</dbReference>
<dbReference type="GO" id="GO:0015421">
    <property type="term" value="F:ABC-type oligopeptide transporter activity"/>
    <property type="evidence" value="ECO:0007669"/>
    <property type="project" value="TreeGrafter"/>
</dbReference>
<evidence type="ECO:0000256" key="7">
    <source>
        <dbReference type="SAM" id="Phobius"/>
    </source>
</evidence>
<evidence type="ECO:0000259" key="8">
    <source>
        <dbReference type="PROSITE" id="PS50893"/>
    </source>
</evidence>
<evidence type="ECO:0008006" key="12">
    <source>
        <dbReference type="Google" id="ProtNLM"/>
    </source>
</evidence>
<reference evidence="10 11" key="1">
    <citation type="submission" date="2014-12" db="EMBL/GenBank/DDBJ databases">
        <title>Draft genome sequences of 29 type strains of Enterococci.</title>
        <authorList>
            <person name="Zhong Z."/>
            <person name="Sun Z."/>
            <person name="Liu W."/>
            <person name="Zhang W."/>
            <person name="Zhang H."/>
        </authorList>
    </citation>
    <scope>NUCLEOTIDE SEQUENCE [LARGE SCALE GENOMIC DNA]</scope>
    <source>
        <strain evidence="10 11">DSM 15687</strain>
    </source>
</reference>
<keyword evidence="6 7" id="KW-0472">Membrane</keyword>
<dbReference type="Pfam" id="PF00664">
    <property type="entry name" value="ABC_membrane"/>
    <property type="match status" value="1"/>
</dbReference>
<dbReference type="SUPFAM" id="SSF52540">
    <property type="entry name" value="P-loop containing nucleoside triphosphate hydrolases"/>
    <property type="match status" value="1"/>
</dbReference>
<name>A0A1L8WQ35_9ENTE</name>
<dbReference type="Gene3D" id="1.20.1560.10">
    <property type="entry name" value="ABC transporter type 1, transmembrane domain"/>
    <property type="match status" value="1"/>
</dbReference>
<dbReference type="SUPFAM" id="SSF90123">
    <property type="entry name" value="ABC transporter transmembrane region"/>
    <property type="match status" value="1"/>
</dbReference>
<evidence type="ECO:0000313" key="10">
    <source>
        <dbReference type="EMBL" id="OJG83129.1"/>
    </source>
</evidence>
<keyword evidence="11" id="KW-1185">Reference proteome</keyword>
<dbReference type="AlphaFoldDB" id="A0A1L8WQ35"/>
<dbReference type="InterPro" id="IPR011527">
    <property type="entry name" value="ABC1_TM_dom"/>
</dbReference>
<feature type="domain" description="ABC transmembrane type-1" evidence="9">
    <location>
        <begin position="1"/>
        <end position="167"/>
    </location>
</feature>
<feature type="domain" description="ABC transporter" evidence="8">
    <location>
        <begin position="200"/>
        <end position="414"/>
    </location>
</feature>
<dbReference type="Gene3D" id="3.40.50.300">
    <property type="entry name" value="P-loop containing nucleotide triphosphate hydrolases"/>
    <property type="match status" value="1"/>
</dbReference>
<evidence type="ECO:0000256" key="5">
    <source>
        <dbReference type="ARBA" id="ARBA00022989"/>
    </source>
</evidence>
<dbReference type="Pfam" id="PF00005">
    <property type="entry name" value="ABC_tran"/>
    <property type="match status" value="1"/>
</dbReference>
<dbReference type="InterPro" id="IPR027417">
    <property type="entry name" value="P-loop_NTPase"/>
</dbReference>
<comment type="subcellular location">
    <subcellularLocation>
        <location evidence="1">Cell membrane</location>
        <topology evidence="1">Multi-pass membrane protein</topology>
    </subcellularLocation>
</comment>
<keyword evidence="5 7" id="KW-1133">Transmembrane helix</keyword>
<dbReference type="Proteomes" id="UP000182152">
    <property type="component" value="Unassembled WGS sequence"/>
</dbReference>
<feature type="transmembrane region" description="Helical" evidence="7">
    <location>
        <begin position="136"/>
        <end position="153"/>
    </location>
</feature>
<dbReference type="STRING" id="150033.RV14_GL001824"/>
<sequence>MSIFLEIFVAITGGVILFIISKKLFFVTTGILLGYVVISLIFIKPLNKTNNELIEKNAQTLNVLNETFNGFEAIKLFQIEKIFKEKFMRQAKSFTNTGKYSVILQNIQVSLIILLESLGIILVLWQGSTLVVAEQLSLGSLIAFISLITYYTSPVRNIIDFQREIQNVIVMIRKLSDVMDDVSEKDAEYSVDYEKDLKSIEFKNIYFSYASDVYIIKNLSLRFEAGSSYALIGESGSGKSTFMHIISSLYRPDKGTILLNDELLQENAKNYRKYISYASNNPFLMFGTIRENLNLGTENLNVDGIYFSEVLEKLGINEMVKDFPNGIDSIVLENGENLSTGQKQRISIARALLKQPKVLLLDEAFSNLDTKSKIEILQFIENKLKSSVRIYVSHDELITSKTDQVFNLANYNGVC</sequence>
<protein>
    <recommendedName>
        <fullName evidence="12">ABC transporter ATP-binding protein</fullName>
    </recommendedName>
</protein>
<dbReference type="GO" id="GO:0005524">
    <property type="term" value="F:ATP binding"/>
    <property type="evidence" value="ECO:0007669"/>
    <property type="project" value="UniProtKB-KW"/>
</dbReference>
<dbReference type="PANTHER" id="PTHR43394">
    <property type="entry name" value="ATP-DEPENDENT PERMEASE MDL1, MITOCHONDRIAL"/>
    <property type="match status" value="1"/>
</dbReference>
<evidence type="ECO:0000256" key="3">
    <source>
        <dbReference type="ARBA" id="ARBA00022741"/>
    </source>
</evidence>
<dbReference type="PROSITE" id="PS50929">
    <property type="entry name" value="ABC_TM1F"/>
    <property type="match status" value="1"/>
</dbReference>
<evidence type="ECO:0000259" key="9">
    <source>
        <dbReference type="PROSITE" id="PS50929"/>
    </source>
</evidence>
<dbReference type="GO" id="GO:0016887">
    <property type="term" value="F:ATP hydrolysis activity"/>
    <property type="evidence" value="ECO:0007669"/>
    <property type="project" value="InterPro"/>
</dbReference>
<keyword evidence="2 7" id="KW-0812">Transmembrane</keyword>
<feature type="transmembrane region" description="Helical" evidence="7">
    <location>
        <begin position="24"/>
        <end position="43"/>
    </location>
</feature>
<evidence type="ECO:0000313" key="11">
    <source>
        <dbReference type="Proteomes" id="UP000182152"/>
    </source>
</evidence>
<feature type="transmembrane region" description="Helical" evidence="7">
    <location>
        <begin position="103"/>
        <end position="124"/>
    </location>
</feature>
<gene>
    <name evidence="10" type="ORF">RV14_GL001824</name>
</gene>
<dbReference type="PANTHER" id="PTHR43394:SF1">
    <property type="entry name" value="ATP-BINDING CASSETTE SUB-FAMILY B MEMBER 10, MITOCHONDRIAL"/>
    <property type="match status" value="1"/>
</dbReference>
<keyword evidence="4" id="KW-0067">ATP-binding</keyword>
<dbReference type="InterPro" id="IPR039421">
    <property type="entry name" value="Type_1_exporter"/>
</dbReference>
<keyword evidence="3" id="KW-0547">Nucleotide-binding</keyword>
<dbReference type="InterPro" id="IPR036640">
    <property type="entry name" value="ABC1_TM_sf"/>
</dbReference>
<evidence type="ECO:0000256" key="1">
    <source>
        <dbReference type="ARBA" id="ARBA00004651"/>
    </source>
</evidence>
<organism evidence="10 11">
    <name type="scientific">Enterococcus ratti</name>
    <dbReference type="NCBI Taxonomy" id="150033"/>
    <lineage>
        <taxon>Bacteria</taxon>
        <taxon>Bacillati</taxon>
        <taxon>Bacillota</taxon>
        <taxon>Bacilli</taxon>
        <taxon>Lactobacillales</taxon>
        <taxon>Enterococcaceae</taxon>
        <taxon>Enterococcus</taxon>
    </lineage>
</organism>
<dbReference type="RefSeq" id="WP_084650270.1">
    <property type="nucleotide sequence ID" value="NZ_JXLB01000005.1"/>
</dbReference>
<evidence type="ECO:0000256" key="2">
    <source>
        <dbReference type="ARBA" id="ARBA00022692"/>
    </source>
</evidence>
<accession>A0A1L8WQ35</accession>
<dbReference type="SMART" id="SM00382">
    <property type="entry name" value="AAA"/>
    <property type="match status" value="1"/>
</dbReference>
<dbReference type="InterPro" id="IPR003439">
    <property type="entry name" value="ABC_transporter-like_ATP-bd"/>
</dbReference>
<comment type="caution">
    <text evidence="10">The sequence shown here is derived from an EMBL/GenBank/DDBJ whole genome shotgun (WGS) entry which is preliminary data.</text>
</comment>
<dbReference type="EMBL" id="JXLB01000005">
    <property type="protein sequence ID" value="OJG83129.1"/>
    <property type="molecule type" value="Genomic_DNA"/>
</dbReference>
<dbReference type="PROSITE" id="PS50893">
    <property type="entry name" value="ABC_TRANSPORTER_2"/>
    <property type="match status" value="1"/>
</dbReference>